<proteinExistence type="predicted"/>
<dbReference type="Proteomes" id="UP000183994">
    <property type="component" value="Unassembled WGS sequence"/>
</dbReference>
<dbReference type="PANTHER" id="PTHR35866:SF1">
    <property type="entry name" value="YKGJ FAMILY CYSTEINE CLUSTER PROTEIN"/>
    <property type="match status" value="1"/>
</dbReference>
<dbReference type="EMBL" id="FQZU01000002">
    <property type="protein sequence ID" value="SHI74803.1"/>
    <property type="molecule type" value="Genomic_DNA"/>
</dbReference>
<organism evidence="1 2">
    <name type="scientific">Desulfatibacillum alkenivorans DSM 16219</name>
    <dbReference type="NCBI Taxonomy" id="1121393"/>
    <lineage>
        <taxon>Bacteria</taxon>
        <taxon>Pseudomonadati</taxon>
        <taxon>Thermodesulfobacteriota</taxon>
        <taxon>Desulfobacteria</taxon>
        <taxon>Desulfobacterales</taxon>
        <taxon>Desulfatibacillaceae</taxon>
        <taxon>Desulfatibacillum</taxon>
    </lineage>
</organism>
<reference evidence="2" key="1">
    <citation type="submission" date="2016-11" db="EMBL/GenBank/DDBJ databases">
        <authorList>
            <person name="Varghese N."/>
            <person name="Submissions S."/>
        </authorList>
    </citation>
    <scope>NUCLEOTIDE SEQUENCE [LARGE SCALE GENOMIC DNA]</scope>
    <source>
        <strain evidence="2">DSM 16219</strain>
    </source>
</reference>
<keyword evidence="2" id="KW-1185">Reference proteome</keyword>
<protein>
    <submittedName>
        <fullName evidence="1">Putative zinc-or iron-chelating domain-containing protein</fullName>
    </submittedName>
</protein>
<dbReference type="AlphaFoldDB" id="A0A1M6DNS2"/>
<gene>
    <name evidence="1" type="ORF">SAMN02745216_00417</name>
</gene>
<sequence length="231" mass="25926">MTPNSSKTPDAPRTSCIQCGSCCTKGGPALHKQDMDIMRRGVIMPQHLFTLRVGEKVYENVVGAVVPSQEEMVKIKGKPGSWTCLFFNEEEKNCGIYQDRPMECRALACWDTSAIEAVYAKDRLTRFDLVGPQDAVRKFMDAHEKRCSHREIGRLIGLLSSEQAENAANQILDMVLYENDMRAMLVQKAGLKNEHLDFLFGRPLQEALKGCGLEVKNIRGKLALFPVENHP</sequence>
<accession>A0A1M6DNS2</accession>
<dbReference type="InterPro" id="IPR005358">
    <property type="entry name" value="Puta_zinc/iron-chelating_dom"/>
</dbReference>
<name>A0A1M6DNS2_9BACT</name>
<dbReference type="RefSeq" id="WP_073472399.1">
    <property type="nucleotide sequence ID" value="NZ_FQZU01000002.1"/>
</dbReference>
<evidence type="ECO:0000313" key="2">
    <source>
        <dbReference type="Proteomes" id="UP000183994"/>
    </source>
</evidence>
<evidence type="ECO:0000313" key="1">
    <source>
        <dbReference type="EMBL" id="SHI74803.1"/>
    </source>
</evidence>
<dbReference type="Pfam" id="PF03692">
    <property type="entry name" value="CxxCxxCC"/>
    <property type="match status" value="1"/>
</dbReference>
<dbReference type="STRING" id="1121393.SAMN02745216_00417"/>
<dbReference type="PANTHER" id="PTHR35866">
    <property type="entry name" value="PUTATIVE-RELATED"/>
    <property type="match status" value="1"/>
</dbReference>